<dbReference type="Proteomes" id="UP001141806">
    <property type="component" value="Unassembled WGS sequence"/>
</dbReference>
<dbReference type="EMBL" id="JAMYWD010000012">
    <property type="protein sequence ID" value="KAJ4953817.1"/>
    <property type="molecule type" value="Genomic_DNA"/>
</dbReference>
<dbReference type="AlphaFoldDB" id="A0A9Q0GXL6"/>
<organism evidence="1 2">
    <name type="scientific">Protea cynaroides</name>
    <dbReference type="NCBI Taxonomy" id="273540"/>
    <lineage>
        <taxon>Eukaryota</taxon>
        <taxon>Viridiplantae</taxon>
        <taxon>Streptophyta</taxon>
        <taxon>Embryophyta</taxon>
        <taxon>Tracheophyta</taxon>
        <taxon>Spermatophyta</taxon>
        <taxon>Magnoliopsida</taxon>
        <taxon>Proteales</taxon>
        <taxon>Proteaceae</taxon>
        <taxon>Protea</taxon>
    </lineage>
</organism>
<gene>
    <name evidence="1" type="ORF">NE237_030649</name>
</gene>
<sequence length="137" mass="14246">MEFSIAGKPKVPPLAAAVAPPPPPLFLSAVDITTIMENFAQTTSQQQHLLLTKLITEVRQAPAHAAAITTIPVAAAIACHTSKPIVTVQILPVENAPTMATAHPTGIPHLVPVVIVVGNTNLAPLAPNTMADLLYAM</sequence>
<name>A0A9Q0GXL6_9MAGN</name>
<protein>
    <submittedName>
        <fullName evidence="1">Uncharacterized protein</fullName>
    </submittedName>
</protein>
<evidence type="ECO:0000313" key="1">
    <source>
        <dbReference type="EMBL" id="KAJ4953817.1"/>
    </source>
</evidence>
<comment type="caution">
    <text evidence="1">The sequence shown here is derived from an EMBL/GenBank/DDBJ whole genome shotgun (WGS) entry which is preliminary data.</text>
</comment>
<reference evidence="1" key="1">
    <citation type="journal article" date="2023" name="Plant J.">
        <title>The genome of the king protea, Protea cynaroides.</title>
        <authorList>
            <person name="Chang J."/>
            <person name="Duong T.A."/>
            <person name="Schoeman C."/>
            <person name="Ma X."/>
            <person name="Roodt D."/>
            <person name="Barker N."/>
            <person name="Li Z."/>
            <person name="Van de Peer Y."/>
            <person name="Mizrachi E."/>
        </authorList>
    </citation>
    <scope>NUCLEOTIDE SEQUENCE</scope>
    <source>
        <tissue evidence="1">Young leaves</tissue>
    </source>
</reference>
<proteinExistence type="predicted"/>
<accession>A0A9Q0GXL6</accession>
<keyword evidence="2" id="KW-1185">Reference proteome</keyword>
<evidence type="ECO:0000313" key="2">
    <source>
        <dbReference type="Proteomes" id="UP001141806"/>
    </source>
</evidence>